<protein>
    <submittedName>
        <fullName evidence="2">Uncharacterized protein</fullName>
    </submittedName>
</protein>
<keyword evidence="1" id="KW-0472">Membrane</keyword>
<keyword evidence="1" id="KW-1133">Transmembrane helix</keyword>
<dbReference type="Proteomes" id="UP000676601">
    <property type="component" value="Unassembled WGS sequence"/>
</dbReference>
<comment type="caution">
    <text evidence="2">The sequence shown here is derived from an EMBL/GenBank/DDBJ whole genome shotgun (WGS) entry which is preliminary data.</text>
</comment>
<accession>A0ABQ4L7F2</accession>
<keyword evidence="3" id="KW-1185">Reference proteome</keyword>
<evidence type="ECO:0000256" key="1">
    <source>
        <dbReference type="SAM" id="Phobius"/>
    </source>
</evidence>
<keyword evidence="1" id="KW-0812">Transmembrane</keyword>
<name>A0ABQ4L7F2_9BACL</name>
<sequence>MLAVVPAGFVAILLTVTGIQVIFEFMWSGDFENWGGTTPLLLLPLWGIALGAAAISYYKRRQGHCRHCSEADHP</sequence>
<dbReference type="EMBL" id="BORU01000001">
    <property type="protein sequence ID" value="GIO52523.1"/>
    <property type="molecule type" value="Genomic_DNA"/>
</dbReference>
<proteinExistence type="predicted"/>
<organism evidence="2 3">
    <name type="scientific">Paenibacillus cineris</name>
    <dbReference type="NCBI Taxonomy" id="237530"/>
    <lineage>
        <taxon>Bacteria</taxon>
        <taxon>Bacillati</taxon>
        <taxon>Bacillota</taxon>
        <taxon>Bacilli</taxon>
        <taxon>Bacillales</taxon>
        <taxon>Paenibacillaceae</taxon>
        <taxon>Paenibacillus</taxon>
    </lineage>
</organism>
<gene>
    <name evidence="2" type="ORF">J21TS7_08410</name>
</gene>
<evidence type="ECO:0000313" key="2">
    <source>
        <dbReference type="EMBL" id="GIO52523.1"/>
    </source>
</evidence>
<reference evidence="2 3" key="1">
    <citation type="submission" date="2021-03" db="EMBL/GenBank/DDBJ databases">
        <title>Antimicrobial resistance genes in bacteria isolated from Japanese honey, and their potential for conferring macrolide and lincosamide resistance in the American foulbrood pathogen Paenibacillus larvae.</title>
        <authorList>
            <person name="Okamoto M."/>
            <person name="Kumagai M."/>
            <person name="Kanamori H."/>
            <person name="Takamatsu D."/>
        </authorList>
    </citation>
    <scope>NUCLEOTIDE SEQUENCE [LARGE SCALE GENOMIC DNA]</scope>
    <source>
        <strain evidence="2 3">J21TS7</strain>
    </source>
</reference>
<feature type="transmembrane region" description="Helical" evidence="1">
    <location>
        <begin position="34"/>
        <end position="58"/>
    </location>
</feature>
<evidence type="ECO:0000313" key="3">
    <source>
        <dbReference type="Proteomes" id="UP000676601"/>
    </source>
</evidence>